<reference evidence="1 2" key="1">
    <citation type="submission" date="2024-04" db="EMBL/GenBank/DDBJ databases">
        <title>Phyllosticta paracitricarpa is synonymous to the EU quarantine fungus P. citricarpa based on phylogenomic analyses.</title>
        <authorList>
            <consortium name="Lawrence Berkeley National Laboratory"/>
            <person name="Van Ingen-Buijs V.A."/>
            <person name="Van Westerhoven A.C."/>
            <person name="Haridas S."/>
            <person name="Skiadas P."/>
            <person name="Martin F."/>
            <person name="Groenewald J.Z."/>
            <person name="Crous P.W."/>
            <person name="Seidl M.F."/>
        </authorList>
    </citation>
    <scope>NUCLEOTIDE SEQUENCE [LARGE SCALE GENOMIC DNA]</scope>
    <source>
        <strain evidence="1 2">CBS 122670</strain>
    </source>
</reference>
<evidence type="ECO:0000313" key="1">
    <source>
        <dbReference type="EMBL" id="KAK7548159.1"/>
    </source>
</evidence>
<proteinExistence type="predicted"/>
<evidence type="ECO:0008006" key="3">
    <source>
        <dbReference type="Google" id="ProtNLM"/>
    </source>
</evidence>
<keyword evidence="2" id="KW-1185">Reference proteome</keyword>
<protein>
    <recommendedName>
        <fullName evidence="3">Secreted protein</fullName>
    </recommendedName>
</protein>
<organism evidence="1 2">
    <name type="scientific">Phyllosticta citricarpa</name>
    <dbReference type="NCBI Taxonomy" id="55181"/>
    <lineage>
        <taxon>Eukaryota</taxon>
        <taxon>Fungi</taxon>
        <taxon>Dikarya</taxon>
        <taxon>Ascomycota</taxon>
        <taxon>Pezizomycotina</taxon>
        <taxon>Dothideomycetes</taxon>
        <taxon>Dothideomycetes incertae sedis</taxon>
        <taxon>Botryosphaeriales</taxon>
        <taxon>Phyllostictaceae</taxon>
        <taxon>Phyllosticta</taxon>
    </lineage>
</organism>
<name>A0ABR1MFQ5_9PEZI</name>
<gene>
    <name evidence="1" type="ORF">IWX46DRAFT_48155</name>
</gene>
<dbReference type="Proteomes" id="UP001365128">
    <property type="component" value="Unassembled WGS sequence"/>
</dbReference>
<dbReference type="EMBL" id="JBBPDW010000011">
    <property type="protein sequence ID" value="KAK7548159.1"/>
    <property type="molecule type" value="Genomic_DNA"/>
</dbReference>
<sequence>MRGWGRRDSATAFPMLVPVLPFCGAGSGDSVSLLALAFPTCPRMGFKSYDTQAFASRLCSRTPTGNTHDHLRHSGWIVQIHIQPCSSNALPWSSMEVVKAFNRNTYPHSPFRPCQRISNHSLSIMSELSTRPREGSRTLDRHTHIAEPGYLHPLIAAAPGHSWPLFS</sequence>
<comment type="caution">
    <text evidence="1">The sequence shown here is derived from an EMBL/GenBank/DDBJ whole genome shotgun (WGS) entry which is preliminary data.</text>
</comment>
<accession>A0ABR1MFQ5</accession>
<evidence type="ECO:0000313" key="2">
    <source>
        <dbReference type="Proteomes" id="UP001365128"/>
    </source>
</evidence>